<sequence>MSKTINDFKPQNNSFKKYLKLALMGIFLICWIITITVFWLYTNPTDAMGFSILYLWIILPLGGIMTSLLLGFFYSWDTWFYYWALAVGALYMLAKFVTFSLSNMLEFRVMNLPNFGMLVSASVISLLALWVGNLLRKLRRERRN</sequence>
<evidence type="ECO:0000313" key="2">
    <source>
        <dbReference type="EMBL" id="MCQ9209108.1"/>
    </source>
</evidence>
<feature type="transmembrane region" description="Helical" evidence="1">
    <location>
        <begin position="80"/>
        <end position="102"/>
    </location>
</feature>
<organism evidence="2 3">
    <name type="scientific">Granulicatella seriolae</name>
    <dbReference type="NCBI Taxonomy" id="2967226"/>
    <lineage>
        <taxon>Bacteria</taxon>
        <taxon>Bacillati</taxon>
        <taxon>Bacillota</taxon>
        <taxon>Bacilli</taxon>
        <taxon>Lactobacillales</taxon>
        <taxon>Carnobacteriaceae</taxon>
        <taxon>Granulicatella</taxon>
    </lineage>
</organism>
<keyword evidence="3" id="KW-1185">Reference proteome</keyword>
<feature type="transmembrane region" description="Helical" evidence="1">
    <location>
        <begin position="53"/>
        <end position="73"/>
    </location>
</feature>
<accession>A0ABT1WKL5</accession>
<feature type="transmembrane region" description="Helical" evidence="1">
    <location>
        <begin position="21"/>
        <end position="41"/>
    </location>
</feature>
<dbReference type="Proteomes" id="UP001059480">
    <property type="component" value="Unassembled WGS sequence"/>
</dbReference>
<name>A0ABT1WKL5_9LACT</name>
<keyword evidence="1" id="KW-0472">Membrane</keyword>
<dbReference type="RefSeq" id="WP_256944218.1">
    <property type="nucleotide sequence ID" value="NZ_JANHNZ010000001.1"/>
</dbReference>
<feature type="transmembrane region" description="Helical" evidence="1">
    <location>
        <begin position="114"/>
        <end position="135"/>
    </location>
</feature>
<keyword evidence="1" id="KW-0812">Transmembrane</keyword>
<evidence type="ECO:0000256" key="1">
    <source>
        <dbReference type="SAM" id="Phobius"/>
    </source>
</evidence>
<reference evidence="2" key="3">
    <citation type="journal article" date="2023" name="Microbiol. Resour. Announc.">
        <title>Draft Genome Sequence of Granulicatella sp. Strain S8, Isolated from a Marine Fish, Seriola quinqueradiata.</title>
        <authorList>
            <person name="Lee M."/>
            <person name="Farooq A."/>
            <person name="Jeong J.B."/>
            <person name="Jung M.Y."/>
        </authorList>
    </citation>
    <scope>NUCLEOTIDE SEQUENCE</scope>
    <source>
        <strain evidence="2">S8</strain>
    </source>
</reference>
<proteinExistence type="predicted"/>
<evidence type="ECO:0000313" key="3">
    <source>
        <dbReference type="Proteomes" id="UP001059480"/>
    </source>
</evidence>
<reference evidence="2" key="1">
    <citation type="submission" date="2022-07" db="EMBL/GenBank/DDBJ databases">
        <authorList>
            <person name="Jung M.-Y."/>
            <person name="Lee M."/>
        </authorList>
    </citation>
    <scope>NUCLEOTIDE SEQUENCE</scope>
    <source>
        <strain evidence="2">S8</strain>
    </source>
</reference>
<keyword evidence="1" id="KW-1133">Transmembrane helix</keyword>
<dbReference type="EMBL" id="JANHNZ010000001">
    <property type="protein sequence ID" value="MCQ9209108.1"/>
    <property type="molecule type" value="Genomic_DNA"/>
</dbReference>
<protein>
    <recommendedName>
        <fullName evidence="4">Permease</fullName>
    </recommendedName>
</protein>
<comment type="caution">
    <text evidence="2">The sequence shown here is derived from an EMBL/GenBank/DDBJ whole genome shotgun (WGS) entry which is preliminary data.</text>
</comment>
<gene>
    <name evidence="2" type="ORF">NPA36_00815</name>
</gene>
<reference evidence="2" key="2">
    <citation type="journal article" date="2023" name="Curr. Microbiol.">
        <title>Granulicatella seriolae sp. nov., a Novel Facultative Anaerobe Isolated from Yellowtail Marine Fish.</title>
        <authorList>
            <person name="Lee M."/>
            <person name="Choi Y.J."/>
            <person name="Farooq A."/>
            <person name="Jeong J.B."/>
            <person name="Jung M.Y."/>
        </authorList>
    </citation>
    <scope>NUCLEOTIDE SEQUENCE</scope>
    <source>
        <strain evidence="2">S8</strain>
    </source>
</reference>
<evidence type="ECO:0008006" key="4">
    <source>
        <dbReference type="Google" id="ProtNLM"/>
    </source>
</evidence>